<dbReference type="AlphaFoldDB" id="A0A6B1DRL4"/>
<keyword evidence="11" id="KW-0012">Acyltransferase</keyword>
<gene>
    <name evidence="10" type="primary">plsY</name>
    <name evidence="11" type="ORF">F4Y08_05700</name>
</gene>
<comment type="function">
    <text evidence="10">Catalyzes the transfer of an acyl group from acyl-phosphate (acyl-PO(4)) to glycerol-3-phosphate (G3P) to form lysophosphatidic acid (LPA). This enzyme utilizes acyl-phosphate as fatty acyl donor, but not acyl-CoA or acyl-ACP.</text>
</comment>
<dbReference type="SMART" id="SM01207">
    <property type="entry name" value="G3P_acyltransf"/>
    <property type="match status" value="1"/>
</dbReference>
<feature type="transmembrane region" description="Helical" evidence="10">
    <location>
        <begin position="175"/>
        <end position="195"/>
    </location>
</feature>
<protein>
    <recommendedName>
        <fullName evidence="10">Glycerol-3-phosphate acyltransferase</fullName>
    </recommendedName>
    <alternativeName>
        <fullName evidence="10">Acyl-PO4 G3P acyltransferase</fullName>
    </alternativeName>
    <alternativeName>
        <fullName evidence="10">Acyl-phosphate--glycerol-3-phosphate acyltransferase</fullName>
    </alternativeName>
    <alternativeName>
        <fullName evidence="10">G3P acyltransferase</fullName>
        <shortName evidence="10">GPAT</shortName>
        <ecNumber evidence="10">2.3.1.275</ecNumber>
    </alternativeName>
    <alternativeName>
        <fullName evidence="10">Lysophosphatidic acid synthase</fullName>
        <shortName evidence="10">LPA synthase</shortName>
    </alternativeName>
</protein>
<evidence type="ECO:0000256" key="6">
    <source>
        <dbReference type="ARBA" id="ARBA00023098"/>
    </source>
</evidence>
<feature type="transmembrane region" description="Helical" evidence="10">
    <location>
        <begin position="90"/>
        <end position="111"/>
    </location>
</feature>
<keyword evidence="8 10" id="KW-0594">Phospholipid biosynthesis</keyword>
<dbReference type="GO" id="GO:0005886">
    <property type="term" value="C:plasma membrane"/>
    <property type="evidence" value="ECO:0007669"/>
    <property type="project" value="UniProtKB-SubCell"/>
</dbReference>
<comment type="similarity">
    <text evidence="10">Belongs to the PlsY family.</text>
</comment>
<sequence>MDSPYLYVPATLLIGYLLGAIPVGFLACRVWGVDIRTVGSGRTGATNAWRAAGLKAALPTALGDALKGVAAVVLVRWLLVQLAPAVTEDLSVLAAAAAGGGAVLGHNWSVFLGFRGGAGGMTCALTCLALNPIVGLIVVLVGATMIWWGRIAAIATLSTGVVSLAGFLALSANGVLSWSYLAFAIPACLAIIVSLRSNREKLRQQDERIITLW</sequence>
<dbReference type="EC" id="2.3.1.275" evidence="10"/>
<comment type="subunit">
    <text evidence="10">Probably interacts with PlsX.</text>
</comment>
<dbReference type="GO" id="GO:0043772">
    <property type="term" value="F:acyl-phosphate glycerol-3-phosphate acyltransferase activity"/>
    <property type="evidence" value="ECO:0007669"/>
    <property type="project" value="UniProtKB-UniRule"/>
</dbReference>
<dbReference type="EMBL" id="VXPY01000036">
    <property type="protein sequence ID" value="MYD89821.1"/>
    <property type="molecule type" value="Genomic_DNA"/>
</dbReference>
<evidence type="ECO:0000256" key="3">
    <source>
        <dbReference type="ARBA" id="ARBA00022679"/>
    </source>
</evidence>
<evidence type="ECO:0000256" key="1">
    <source>
        <dbReference type="ARBA" id="ARBA00022475"/>
    </source>
</evidence>
<dbReference type="HAMAP" id="MF_01043">
    <property type="entry name" value="PlsY"/>
    <property type="match status" value="1"/>
</dbReference>
<evidence type="ECO:0000256" key="4">
    <source>
        <dbReference type="ARBA" id="ARBA00022692"/>
    </source>
</evidence>
<dbReference type="UniPathway" id="UPA00085"/>
<comment type="caution">
    <text evidence="11">The sequence shown here is derived from an EMBL/GenBank/DDBJ whole genome shotgun (WGS) entry which is preliminary data.</text>
</comment>
<comment type="catalytic activity">
    <reaction evidence="10">
        <text>an acyl phosphate + sn-glycerol 3-phosphate = a 1-acyl-sn-glycero-3-phosphate + phosphate</text>
        <dbReference type="Rhea" id="RHEA:34075"/>
        <dbReference type="ChEBI" id="CHEBI:43474"/>
        <dbReference type="ChEBI" id="CHEBI:57597"/>
        <dbReference type="ChEBI" id="CHEBI:57970"/>
        <dbReference type="ChEBI" id="CHEBI:59918"/>
        <dbReference type="EC" id="2.3.1.275"/>
    </reaction>
</comment>
<name>A0A6B1DRL4_9CHLR</name>
<evidence type="ECO:0000256" key="2">
    <source>
        <dbReference type="ARBA" id="ARBA00022516"/>
    </source>
</evidence>
<reference evidence="11" key="1">
    <citation type="submission" date="2019-09" db="EMBL/GenBank/DDBJ databases">
        <title>Characterisation of the sponge microbiome using genome-centric metagenomics.</title>
        <authorList>
            <person name="Engelberts J.P."/>
            <person name="Robbins S.J."/>
            <person name="De Goeij J.M."/>
            <person name="Aranda M."/>
            <person name="Bell S.C."/>
            <person name="Webster N.S."/>
        </authorList>
    </citation>
    <scope>NUCLEOTIDE SEQUENCE</scope>
    <source>
        <strain evidence="11">SB0662_bin_9</strain>
    </source>
</reference>
<dbReference type="GO" id="GO:0008654">
    <property type="term" value="P:phospholipid biosynthetic process"/>
    <property type="evidence" value="ECO:0007669"/>
    <property type="project" value="UniProtKB-UniRule"/>
</dbReference>
<accession>A0A6B1DRL4</accession>
<evidence type="ECO:0000256" key="10">
    <source>
        <dbReference type="HAMAP-Rule" id="MF_01043"/>
    </source>
</evidence>
<evidence type="ECO:0000313" key="11">
    <source>
        <dbReference type="EMBL" id="MYD89821.1"/>
    </source>
</evidence>
<keyword evidence="7 10" id="KW-0472">Membrane</keyword>
<dbReference type="PANTHER" id="PTHR30309">
    <property type="entry name" value="INNER MEMBRANE PROTEIN YGIH"/>
    <property type="match status" value="1"/>
</dbReference>
<evidence type="ECO:0000256" key="8">
    <source>
        <dbReference type="ARBA" id="ARBA00023209"/>
    </source>
</evidence>
<evidence type="ECO:0000256" key="9">
    <source>
        <dbReference type="ARBA" id="ARBA00023264"/>
    </source>
</evidence>
<keyword evidence="5 10" id="KW-1133">Transmembrane helix</keyword>
<keyword evidence="6 10" id="KW-0443">Lipid metabolism</keyword>
<comment type="subcellular location">
    <subcellularLocation>
        <location evidence="10">Cell membrane</location>
        <topology evidence="10">Multi-pass membrane protein</topology>
    </subcellularLocation>
</comment>
<evidence type="ECO:0000256" key="5">
    <source>
        <dbReference type="ARBA" id="ARBA00022989"/>
    </source>
</evidence>
<proteinExistence type="inferred from homology"/>
<keyword evidence="1 10" id="KW-1003">Cell membrane</keyword>
<evidence type="ECO:0000256" key="7">
    <source>
        <dbReference type="ARBA" id="ARBA00023136"/>
    </source>
</evidence>
<dbReference type="PANTHER" id="PTHR30309:SF0">
    <property type="entry name" value="GLYCEROL-3-PHOSPHATE ACYLTRANSFERASE-RELATED"/>
    <property type="match status" value="1"/>
</dbReference>
<organism evidence="11">
    <name type="scientific">Caldilineaceae bacterium SB0662_bin_9</name>
    <dbReference type="NCBI Taxonomy" id="2605258"/>
    <lineage>
        <taxon>Bacteria</taxon>
        <taxon>Bacillati</taxon>
        <taxon>Chloroflexota</taxon>
        <taxon>Caldilineae</taxon>
        <taxon>Caldilineales</taxon>
        <taxon>Caldilineaceae</taxon>
    </lineage>
</organism>
<comment type="pathway">
    <text evidence="10">Lipid metabolism; phospholipid metabolism.</text>
</comment>
<keyword evidence="2 10" id="KW-0444">Lipid biosynthesis</keyword>
<feature type="transmembrane region" description="Helical" evidence="10">
    <location>
        <begin position="6"/>
        <end position="28"/>
    </location>
</feature>
<keyword evidence="4 10" id="KW-0812">Transmembrane</keyword>
<keyword evidence="9 10" id="KW-1208">Phospholipid metabolism</keyword>
<dbReference type="Pfam" id="PF02660">
    <property type="entry name" value="G3P_acyltransf"/>
    <property type="match status" value="1"/>
</dbReference>
<dbReference type="InterPro" id="IPR003811">
    <property type="entry name" value="G3P_acylTferase_PlsY"/>
</dbReference>
<keyword evidence="3 10" id="KW-0808">Transferase</keyword>
<feature type="transmembrane region" description="Helical" evidence="10">
    <location>
        <begin position="147"/>
        <end position="169"/>
    </location>
</feature>
<feature type="transmembrane region" description="Helical" evidence="10">
    <location>
        <begin position="117"/>
        <end position="140"/>
    </location>
</feature>